<dbReference type="KEGG" id="vg:80543671"/>
<dbReference type="EMBL" id="MW018138">
    <property type="protein sequence ID" value="QPB44475.1"/>
    <property type="molecule type" value="Genomic_DNA"/>
</dbReference>
<reference evidence="1 2" key="1">
    <citation type="submission" date="2020-09" db="EMBL/GenBank/DDBJ databases">
        <authorList>
            <person name="Zhang R."/>
            <person name="Garcia K."/>
            <person name="Ogata H."/>
        </authorList>
    </citation>
    <scope>NUCLEOTIDE SEQUENCE [LARGE SCALE GENOMIC DNA]</scope>
    <source>
        <strain evidence="2">stheno</strain>
    </source>
</reference>
<proteinExistence type="predicted"/>
<organism evidence="1 2">
    <name type="scientific">Medusavirus stheno T3</name>
    <dbReference type="NCBI Taxonomy" id="3069717"/>
    <lineage>
        <taxon>Viruses</taxon>
        <taxon>Varidnaviria</taxon>
        <taxon>Bamfordvirae</taxon>
        <taxon>Nucleocytoviricota</taxon>
        <taxon>Megaviricetes</taxon>
        <taxon>Mamonoviridae</taxon>
        <taxon>Medusavirus</taxon>
        <taxon>Medusavirus sthenus</taxon>
    </lineage>
</organism>
<evidence type="ECO:0000313" key="1">
    <source>
        <dbReference type="EMBL" id="QPB44475.1"/>
    </source>
</evidence>
<evidence type="ECO:0000313" key="2">
    <source>
        <dbReference type="Proteomes" id="UP001162098"/>
    </source>
</evidence>
<accession>A0A7S7YFB9</accession>
<protein>
    <submittedName>
        <fullName evidence="1">Uncharacterized protein</fullName>
    </submittedName>
</protein>
<keyword evidence="2" id="KW-1185">Reference proteome</keyword>
<sequence>MSKDSYPLYKVTENYTAADGADAAAQWASLCDRYPSGKTFNYSEAADVTSHVQRALALCPWFAVLTVVVACQHHPYQQ</sequence>
<name>A0A7S7YFB9_9VIRU</name>
<dbReference type="Proteomes" id="UP001162098">
    <property type="component" value="Segment"/>
</dbReference>